<dbReference type="AlphaFoldDB" id="A0AAD9CHI4"/>
<organism evidence="1 2">
    <name type="scientific">Dissostichus eleginoides</name>
    <name type="common">Patagonian toothfish</name>
    <name type="synonym">Dissostichus amissus</name>
    <dbReference type="NCBI Taxonomy" id="100907"/>
    <lineage>
        <taxon>Eukaryota</taxon>
        <taxon>Metazoa</taxon>
        <taxon>Chordata</taxon>
        <taxon>Craniata</taxon>
        <taxon>Vertebrata</taxon>
        <taxon>Euteleostomi</taxon>
        <taxon>Actinopterygii</taxon>
        <taxon>Neopterygii</taxon>
        <taxon>Teleostei</taxon>
        <taxon>Neoteleostei</taxon>
        <taxon>Acanthomorphata</taxon>
        <taxon>Eupercaria</taxon>
        <taxon>Perciformes</taxon>
        <taxon>Notothenioidei</taxon>
        <taxon>Nototheniidae</taxon>
        <taxon>Dissostichus</taxon>
    </lineage>
</organism>
<feature type="non-terminal residue" evidence="1">
    <location>
        <position position="1"/>
    </location>
</feature>
<keyword evidence="2" id="KW-1185">Reference proteome</keyword>
<dbReference type="GO" id="GO:0004497">
    <property type="term" value="F:monooxygenase activity"/>
    <property type="evidence" value="ECO:0007669"/>
    <property type="project" value="UniProtKB-KW"/>
</dbReference>
<keyword evidence="1" id="KW-0503">Monooxygenase</keyword>
<comment type="caution">
    <text evidence="1">The sequence shown here is derived from an EMBL/GenBank/DDBJ whole genome shotgun (WGS) entry which is preliminary data.</text>
</comment>
<reference evidence="1" key="1">
    <citation type="submission" date="2023-04" db="EMBL/GenBank/DDBJ databases">
        <title>Chromosome-level genome of Chaenocephalus aceratus.</title>
        <authorList>
            <person name="Park H."/>
        </authorList>
    </citation>
    <scope>NUCLEOTIDE SEQUENCE</scope>
    <source>
        <strain evidence="1">DE</strain>
        <tissue evidence="1">Muscle</tissue>
    </source>
</reference>
<evidence type="ECO:0000313" key="1">
    <source>
        <dbReference type="EMBL" id="KAK1899684.1"/>
    </source>
</evidence>
<proteinExistence type="predicted"/>
<gene>
    <name evidence="1" type="ORF">KUDE01_000474</name>
</gene>
<name>A0AAD9CHI4_DISEL</name>
<protein>
    <submittedName>
        <fullName evidence="1">Cytochrome P450 monooxygenase aclC</fullName>
    </submittedName>
</protein>
<dbReference type="Proteomes" id="UP001228049">
    <property type="component" value="Unassembled WGS sequence"/>
</dbReference>
<accession>A0AAD9CHI4</accession>
<keyword evidence="1" id="KW-0560">Oxidoreductase</keyword>
<dbReference type="EMBL" id="JASDAP010000007">
    <property type="protein sequence ID" value="KAK1899684.1"/>
    <property type="molecule type" value="Genomic_DNA"/>
</dbReference>
<evidence type="ECO:0000313" key="2">
    <source>
        <dbReference type="Proteomes" id="UP001228049"/>
    </source>
</evidence>
<sequence length="56" mass="6769">IQYFTAQRSRWQHSTALLVVSYVTQIDFMVWMNCKKSSSQERCHNNTELNMLPFWL</sequence>